<accession>A0ABP9BBB3</accession>
<dbReference type="InterPro" id="IPR050126">
    <property type="entry name" value="Ap4A_hydrolase"/>
</dbReference>
<proteinExistence type="inferred from homology"/>
<keyword evidence="4" id="KW-1185">Reference proteome</keyword>
<dbReference type="SUPFAM" id="SSF56300">
    <property type="entry name" value="Metallo-dependent phosphatases"/>
    <property type="match status" value="1"/>
</dbReference>
<dbReference type="CDD" id="cd00838">
    <property type="entry name" value="MPP_superfamily"/>
    <property type="match status" value="1"/>
</dbReference>
<organism evidence="3 4">
    <name type="scientific">Lysobacter hankyongensis</name>
    <dbReference type="NCBI Taxonomy" id="1176535"/>
    <lineage>
        <taxon>Bacteria</taxon>
        <taxon>Pseudomonadati</taxon>
        <taxon>Pseudomonadota</taxon>
        <taxon>Gammaproteobacteria</taxon>
        <taxon>Lysobacterales</taxon>
        <taxon>Lysobacteraceae</taxon>
        <taxon>Lysobacter</taxon>
    </lineage>
</organism>
<dbReference type="PIRSF" id="PIRSF000883">
    <property type="entry name" value="Pesterase_MJ0912"/>
    <property type="match status" value="1"/>
</dbReference>
<gene>
    <name evidence="3" type="ORF">GCM10023307_16380</name>
</gene>
<dbReference type="PANTHER" id="PTHR42850">
    <property type="entry name" value="METALLOPHOSPHOESTERASE"/>
    <property type="match status" value="1"/>
</dbReference>
<dbReference type="InterPro" id="IPR011152">
    <property type="entry name" value="Pesterase_MJ0912"/>
</dbReference>
<evidence type="ECO:0000259" key="2">
    <source>
        <dbReference type="Pfam" id="PF12850"/>
    </source>
</evidence>
<comment type="caution">
    <text evidence="3">The sequence shown here is derived from an EMBL/GenBank/DDBJ whole genome shotgun (WGS) entry which is preliminary data.</text>
</comment>
<evidence type="ECO:0000256" key="1">
    <source>
        <dbReference type="ARBA" id="ARBA00008950"/>
    </source>
</evidence>
<dbReference type="RefSeq" id="WP_345302834.1">
    <property type="nucleotide sequence ID" value="NZ_BAABJE010000007.1"/>
</dbReference>
<dbReference type="PANTHER" id="PTHR42850:SF2">
    <property type="entry name" value="BLL5683 PROTEIN"/>
    <property type="match status" value="1"/>
</dbReference>
<dbReference type="InterPro" id="IPR024654">
    <property type="entry name" value="Calcineurin-like_PHP_lpxH"/>
</dbReference>
<name>A0ABP9BBB3_9GAMM</name>
<evidence type="ECO:0000313" key="4">
    <source>
        <dbReference type="Proteomes" id="UP001499959"/>
    </source>
</evidence>
<dbReference type="EMBL" id="BAABJE010000007">
    <property type="protein sequence ID" value="GAA4791798.1"/>
    <property type="molecule type" value="Genomic_DNA"/>
</dbReference>
<comment type="similarity">
    <text evidence="1">Belongs to the metallophosphoesterase superfamily. YfcE family.</text>
</comment>
<dbReference type="InterPro" id="IPR029052">
    <property type="entry name" value="Metallo-depent_PP-like"/>
</dbReference>
<reference evidence="4" key="1">
    <citation type="journal article" date="2019" name="Int. J. Syst. Evol. Microbiol.">
        <title>The Global Catalogue of Microorganisms (GCM) 10K type strain sequencing project: providing services to taxonomists for standard genome sequencing and annotation.</title>
        <authorList>
            <consortium name="The Broad Institute Genomics Platform"/>
            <consortium name="The Broad Institute Genome Sequencing Center for Infectious Disease"/>
            <person name="Wu L."/>
            <person name="Ma J."/>
        </authorList>
    </citation>
    <scope>NUCLEOTIDE SEQUENCE [LARGE SCALE GENOMIC DNA]</scope>
    <source>
        <strain evidence="4">JCM 18204</strain>
    </source>
</reference>
<sequence length="251" mass="26961">MRLALLADLHANREATEACLSKLRKLGFDRAVLLGDIVGYGADPEWTVDEAQRLIDDGGLAVYGNHDEAVLRDAQADAQSTKHAHAQAAIDWTRGRLSAAQRAFLAALPASIEDEDRLYVHANAWAPLQWGYISNALAAAQSIAATRQRVTFCGHVHDPALYHSQPEGGARHFAPTPGVAMPLLGSRRWLALPGSLGQPRDGNPAACCALYDTTRGSLTLLRVAYDHHAAARKIAAAGLPESLAKRLVEGR</sequence>
<protein>
    <submittedName>
        <fullName evidence="3">Metallophosphoesterase family protein</fullName>
    </submittedName>
</protein>
<evidence type="ECO:0000313" key="3">
    <source>
        <dbReference type="EMBL" id="GAA4791798.1"/>
    </source>
</evidence>
<dbReference type="Proteomes" id="UP001499959">
    <property type="component" value="Unassembled WGS sequence"/>
</dbReference>
<dbReference type="Pfam" id="PF12850">
    <property type="entry name" value="Metallophos_2"/>
    <property type="match status" value="1"/>
</dbReference>
<feature type="domain" description="Calcineurin-like phosphoesterase" evidence="2">
    <location>
        <begin position="1"/>
        <end position="214"/>
    </location>
</feature>
<dbReference type="Gene3D" id="3.60.21.10">
    <property type="match status" value="1"/>
</dbReference>